<dbReference type="EMBL" id="JAQQWK010000003">
    <property type="protein sequence ID" value="KAK8045624.1"/>
    <property type="molecule type" value="Genomic_DNA"/>
</dbReference>
<dbReference type="PROSITE" id="PS00678">
    <property type="entry name" value="WD_REPEATS_1"/>
    <property type="match status" value="2"/>
</dbReference>
<evidence type="ECO:0000313" key="5">
    <source>
        <dbReference type="EMBL" id="KAK8045624.1"/>
    </source>
</evidence>
<dbReference type="SMART" id="SM00320">
    <property type="entry name" value="WD40"/>
    <property type="match status" value="5"/>
</dbReference>
<dbReference type="PANTHER" id="PTHR10622:SF10">
    <property type="entry name" value="HET DOMAIN-CONTAINING PROTEIN"/>
    <property type="match status" value="1"/>
</dbReference>
<accession>A0ABR1TG64</accession>
<feature type="repeat" description="WD" evidence="3">
    <location>
        <begin position="920"/>
        <end position="961"/>
    </location>
</feature>
<dbReference type="PROSITE" id="PS50294">
    <property type="entry name" value="WD_REPEATS_REGION"/>
    <property type="match status" value="3"/>
</dbReference>
<feature type="domain" description="NACHT" evidence="4">
    <location>
        <begin position="293"/>
        <end position="442"/>
    </location>
</feature>
<dbReference type="Pfam" id="PF00400">
    <property type="entry name" value="WD40"/>
    <property type="match status" value="5"/>
</dbReference>
<dbReference type="InterPro" id="IPR036322">
    <property type="entry name" value="WD40_repeat_dom_sf"/>
</dbReference>
<evidence type="ECO:0000259" key="4">
    <source>
        <dbReference type="PROSITE" id="PS50837"/>
    </source>
</evidence>
<dbReference type="Proteomes" id="UP001444661">
    <property type="component" value="Unassembled WGS sequence"/>
</dbReference>
<dbReference type="PANTHER" id="PTHR10622">
    <property type="entry name" value="HET DOMAIN-CONTAINING PROTEIN"/>
    <property type="match status" value="1"/>
</dbReference>
<comment type="caution">
    <text evidence="5">The sequence shown here is derived from an EMBL/GenBank/DDBJ whole genome shotgun (WGS) entry which is preliminary data.</text>
</comment>
<keyword evidence="1 3" id="KW-0853">WD repeat</keyword>
<dbReference type="InterPro" id="IPR019775">
    <property type="entry name" value="WD40_repeat_CS"/>
</dbReference>
<evidence type="ECO:0000256" key="1">
    <source>
        <dbReference type="ARBA" id="ARBA00022574"/>
    </source>
</evidence>
<dbReference type="InterPro" id="IPR007111">
    <property type="entry name" value="NACHT_NTPase"/>
</dbReference>
<feature type="repeat" description="WD" evidence="3">
    <location>
        <begin position="879"/>
        <end position="920"/>
    </location>
</feature>
<dbReference type="InterPro" id="IPR010730">
    <property type="entry name" value="HET"/>
</dbReference>
<dbReference type="SUPFAM" id="SSF52540">
    <property type="entry name" value="P-loop containing nucleoside triphosphate hydrolases"/>
    <property type="match status" value="1"/>
</dbReference>
<name>A0ABR1TG64_9PEZI</name>
<organism evidence="5 6">
    <name type="scientific">Apiospora rasikravindrae</name>
    <dbReference type="NCBI Taxonomy" id="990691"/>
    <lineage>
        <taxon>Eukaryota</taxon>
        <taxon>Fungi</taxon>
        <taxon>Dikarya</taxon>
        <taxon>Ascomycota</taxon>
        <taxon>Pezizomycotina</taxon>
        <taxon>Sordariomycetes</taxon>
        <taxon>Xylariomycetidae</taxon>
        <taxon>Amphisphaeriales</taxon>
        <taxon>Apiosporaceae</taxon>
        <taxon>Apiospora</taxon>
    </lineage>
</organism>
<reference evidence="5 6" key="1">
    <citation type="submission" date="2023-01" db="EMBL/GenBank/DDBJ databases">
        <title>Analysis of 21 Apiospora genomes using comparative genomics revels a genus with tremendous synthesis potential of carbohydrate active enzymes and secondary metabolites.</title>
        <authorList>
            <person name="Sorensen T."/>
        </authorList>
    </citation>
    <scope>NUCLEOTIDE SEQUENCE [LARGE SCALE GENOMIC DNA]</scope>
    <source>
        <strain evidence="5 6">CBS 33761</strain>
    </source>
</reference>
<dbReference type="PROSITE" id="PS50837">
    <property type="entry name" value="NACHT"/>
    <property type="match status" value="1"/>
</dbReference>
<evidence type="ECO:0000313" key="6">
    <source>
        <dbReference type="Proteomes" id="UP001444661"/>
    </source>
</evidence>
<dbReference type="InterPro" id="IPR020472">
    <property type="entry name" value="WD40_PAC1"/>
</dbReference>
<dbReference type="Pfam" id="PF06985">
    <property type="entry name" value="HET"/>
    <property type="match status" value="1"/>
</dbReference>
<keyword evidence="2" id="KW-0677">Repeat</keyword>
<proteinExistence type="predicted"/>
<evidence type="ECO:0000256" key="2">
    <source>
        <dbReference type="ARBA" id="ARBA00022737"/>
    </source>
</evidence>
<gene>
    <name evidence="5" type="ORF">PG993_005648</name>
</gene>
<evidence type="ECO:0000256" key="3">
    <source>
        <dbReference type="PROSITE-ProRule" id="PRU00221"/>
    </source>
</evidence>
<sequence length="1163" mass="128691">MRLLVLGADSTISLTEDFPKPPPQYAILSHTWVGGQEVTLEDIARGEGRQKTGYQKLLFCGQQAAHDDLPYFWVDTCCIDKSSSAELAEALNSMFDWYQSASKCYVYLADVHKGSDEERLRSSWKHSFRSSRWFTRGWTLQELLAPSIVDFFSSDGQWLGDKQSLGQLVHEITKIPLSALRGAALTQFSIDERISWSDGRNTTREEDMAYSLLGICGVYLLPIYSEGKTNALRRLRHEVSKAKVPLVLEKLPIALDAAFDSHAEEHNATCLQGTRVGILRDIEEWAHDTNSETVFWLNGMAGTGKSTIARTLAHTASSAGQLGGSFFFKRGEGDRGGVSKFFSTLAAQLVSRLPAAATSVQQAIDADVALFGKAMREQFQKLMLEPLTKMSTEGCMTSHLLIIVDALDECEHEDDAKRIIHLLSTLKREQRPRLKVFLTSRPELPIRLGFADIKGSYQDFILHEVPELVIKRDIDSLLRNELTRARNSYNLSVPEDRHVPASWPTEADIQTLVELSAPLFIFAATVCRFVADRRLGDPEEQLQNVLSYHAAAPSSELGVTYMPVLHKLVPVPSSKHKTQALERFRLVVGSIILLGAPLSRISLARLLNTSMKTVANVLDLLHSVLSVPDSPYEPIRLLHLSFRELLLDPESQENNMFWIDERRAHRQLAANCLRIMNDSLLLGICGCPVQTNVFLDVYRRLTPEIMEKEEIYAFCYWAHHLELSNLSLSDGDEIHKFLTCHFLRWLEVMCVLEGAPRSLEILTILKGITANREGKLYAFLDDAISFVVANESSFQTNPLQVYLSGLLFSPKDGIIRTTFQRNVPQWISIHSAMENEITEKQSGRIDTVNYSPDGQFLLSVSGNTVKRWDAHTGRLQQTFTGHTDAITSATISPGGRTVASASLDRTVKLWDAETDTAQHTLLHSSPVHAVTLSPDSQLVASGSGDGTVMLWDTNTSEERHIFLENGALSIAFSPDGTLIAAGSDNGHILVCTVESTDQGRILAGRGKAVVSVAISPDNQLIASASPGENINIWDLDTGACKQTNHAGTAAETLSFSPDGSSLVTAAGVVPIRSVRSYRASLVTDDDDGLDRPPQLPQLHRGTWCWGYGISEDRSWITWCGDRILWLPPSFRPTAGGFAAYESSVAIGCESGKVFVFQFDMGGL</sequence>
<dbReference type="PRINTS" id="PR00320">
    <property type="entry name" value="GPROTEINBRPT"/>
</dbReference>
<dbReference type="SUPFAM" id="SSF50978">
    <property type="entry name" value="WD40 repeat-like"/>
    <property type="match status" value="1"/>
</dbReference>
<dbReference type="InterPro" id="IPR001680">
    <property type="entry name" value="WD40_rpt"/>
</dbReference>
<feature type="repeat" description="WD" evidence="3">
    <location>
        <begin position="1002"/>
        <end position="1043"/>
    </location>
</feature>
<dbReference type="CDD" id="cd00200">
    <property type="entry name" value="WD40"/>
    <property type="match status" value="1"/>
</dbReference>
<protein>
    <recommendedName>
        <fullName evidence="4">NACHT domain-containing protein</fullName>
    </recommendedName>
</protein>
<dbReference type="PROSITE" id="PS50082">
    <property type="entry name" value="WD_REPEATS_2"/>
    <property type="match status" value="3"/>
</dbReference>
<dbReference type="InterPro" id="IPR027417">
    <property type="entry name" value="P-loop_NTPase"/>
</dbReference>
<dbReference type="Gene3D" id="2.130.10.10">
    <property type="entry name" value="YVTN repeat-like/Quinoprotein amine dehydrogenase"/>
    <property type="match status" value="2"/>
</dbReference>
<dbReference type="Pfam" id="PF24883">
    <property type="entry name" value="NPHP3_N"/>
    <property type="match status" value="1"/>
</dbReference>
<keyword evidence="6" id="KW-1185">Reference proteome</keyword>
<dbReference type="Gene3D" id="3.40.50.300">
    <property type="entry name" value="P-loop containing nucleotide triphosphate hydrolases"/>
    <property type="match status" value="1"/>
</dbReference>
<dbReference type="InterPro" id="IPR056884">
    <property type="entry name" value="NPHP3-like_N"/>
</dbReference>
<dbReference type="InterPro" id="IPR015943">
    <property type="entry name" value="WD40/YVTN_repeat-like_dom_sf"/>
</dbReference>